<reference evidence="7" key="1">
    <citation type="submission" date="2015-04" db="EMBL/GenBank/DDBJ databases">
        <title>Formation of a single polar flagellum by lateral and polar bacterial flagellar gene sets.</title>
        <authorList>
            <person name="Maruyama Y."/>
            <person name="Kobayashi M."/>
            <person name="Murata K."/>
            <person name="Hashimoto W."/>
        </authorList>
    </citation>
    <scope>NUCLEOTIDE SEQUENCE</scope>
    <source>
        <strain evidence="7">A1</strain>
    </source>
</reference>
<keyword evidence="7" id="KW-0969">Cilium</keyword>
<name>A0A0A8J4H4_9SPHN</name>
<dbReference type="InterPro" id="IPR010810">
    <property type="entry name" value="Flagellin_hook_IN_motif"/>
</dbReference>
<dbReference type="Gene3D" id="6.10.10.10">
    <property type="entry name" value="Flagellar export chaperone, C-terminal domain"/>
    <property type="match status" value="1"/>
</dbReference>
<evidence type="ECO:0000256" key="2">
    <source>
        <dbReference type="ARBA" id="ARBA00022525"/>
    </source>
</evidence>
<evidence type="ECO:0000313" key="7">
    <source>
        <dbReference type="EMBL" id="BAQ00265.1"/>
    </source>
</evidence>
<dbReference type="SUPFAM" id="SSF64518">
    <property type="entry name" value="Phase 1 flagellin"/>
    <property type="match status" value="1"/>
</dbReference>
<dbReference type="EMBL" id="LC043070">
    <property type="protein sequence ID" value="BAQ00265.1"/>
    <property type="molecule type" value="Genomic_DNA"/>
</dbReference>
<sequence>MAMTINTNVASLNAQRNLTTSQSSLSTSLQRLSSGLRINSAKDDAAGLAISERMTTQVRGLTQAIRNANDGVSLAQTAEGALGEISNDLQRIRELAVQASNGTNTQSDRDALDAEVKQLQAEIQRVAEQTSFNGNKLLDGSFTGVQFQIGANAGETIGISTIMNAQTAALGGTLTRFTSTIDATSLTGYATGIAAGDLTINGVDVGKVDPAANAQERAAQITEAINRVSSTTGVGASYDKTTGQITLSSSAAIDVGGAANNATITGWANSATTGTSTTTTGIASLTVSSFTNAQMTISQIDNALKDISEARANLGAIQNRFTSTVANLQTTTENLSAARGRITDADFASETANLSRAQILQQAGTAMLAQANALPQQVLKLLQS</sequence>
<dbReference type="Pfam" id="PF07196">
    <property type="entry name" value="Flagellin_IN"/>
    <property type="match status" value="1"/>
</dbReference>
<dbReference type="Gene3D" id="3.30.70.2120">
    <property type="match status" value="1"/>
</dbReference>
<comment type="function">
    <text evidence="4">Flagellin is the subunit protein which polymerizes to form the filaments of bacterial flagella.</text>
</comment>
<dbReference type="Pfam" id="PF00700">
    <property type="entry name" value="Flagellin_C"/>
    <property type="match status" value="1"/>
</dbReference>
<evidence type="ECO:0000259" key="5">
    <source>
        <dbReference type="Pfam" id="PF00669"/>
    </source>
</evidence>
<dbReference type="InterPro" id="IPR001029">
    <property type="entry name" value="Flagellin_N"/>
</dbReference>
<dbReference type="InterPro" id="IPR001492">
    <property type="entry name" value="Flagellin"/>
</dbReference>
<keyword evidence="3 4" id="KW-0975">Bacterial flagellum</keyword>
<comment type="similarity">
    <text evidence="1 4">Belongs to the bacterial flagellin family.</text>
</comment>
<feature type="domain" description="Flagellin N-terminal" evidence="5">
    <location>
        <begin position="5"/>
        <end position="143"/>
    </location>
</feature>
<dbReference type="AlphaFoldDB" id="A0A0A8J4H4"/>
<evidence type="ECO:0000256" key="3">
    <source>
        <dbReference type="ARBA" id="ARBA00023143"/>
    </source>
</evidence>
<dbReference type="PRINTS" id="PR00207">
    <property type="entry name" value="FLAGELLIN"/>
</dbReference>
<dbReference type="PANTHER" id="PTHR42792">
    <property type="entry name" value="FLAGELLIN"/>
    <property type="match status" value="1"/>
</dbReference>
<dbReference type="Pfam" id="PF00669">
    <property type="entry name" value="Flagellin_N"/>
    <property type="match status" value="1"/>
</dbReference>
<dbReference type="InterPro" id="IPR042187">
    <property type="entry name" value="Flagellin_C_sub2"/>
</dbReference>
<accession>A0A0A8J4H4</accession>
<proteinExistence type="inferred from homology"/>
<dbReference type="GO" id="GO:0009288">
    <property type="term" value="C:bacterial-type flagellum"/>
    <property type="evidence" value="ECO:0007669"/>
    <property type="project" value="UniProtKB-SubCell"/>
</dbReference>
<keyword evidence="2 4" id="KW-0964">Secreted</keyword>
<keyword evidence="7" id="KW-0282">Flagellum</keyword>
<dbReference type="PANTHER" id="PTHR42792:SF2">
    <property type="entry name" value="FLAGELLIN"/>
    <property type="match status" value="1"/>
</dbReference>
<feature type="domain" description="Flagellin C-terminal" evidence="6">
    <location>
        <begin position="298"/>
        <end position="382"/>
    </location>
</feature>
<comment type="subcellular location">
    <subcellularLocation>
        <location evidence="4">Secreted</location>
    </subcellularLocation>
    <subcellularLocation>
        <location evidence="4">Bacterial flagellum</location>
    </subcellularLocation>
</comment>
<evidence type="ECO:0000256" key="1">
    <source>
        <dbReference type="ARBA" id="ARBA00005709"/>
    </source>
</evidence>
<organism evidence="7">
    <name type="scientific">Sphingomonas sp. A1</name>
    <dbReference type="NCBI Taxonomy" id="90322"/>
    <lineage>
        <taxon>Bacteria</taxon>
        <taxon>Pseudomonadati</taxon>
        <taxon>Pseudomonadota</taxon>
        <taxon>Alphaproteobacteria</taxon>
        <taxon>Sphingomonadales</taxon>
        <taxon>Sphingomonadaceae</taxon>
        <taxon>Sphingomonas</taxon>
    </lineage>
</organism>
<evidence type="ECO:0000259" key="6">
    <source>
        <dbReference type="Pfam" id="PF00700"/>
    </source>
</evidence>
<dbReference type="Gene3D" id="1.20.1330.10">
    <property type="entry name" value="f41 fragment of flagellin, N-terminal domain"/>
    <property type="match status" value="1"/>
</dbReference>
<protein>
    <recommendedName>
        <fullName evidence="4">Flagellin</fullName>
    </recommendedName>
</protein>
<keyword evidence="7" id="KW-0966">Cell projection</keyword>
<dbReference type="GO" id="GO:0005576">
    <property type="term" value="C:extracellular region"/>
    <property type="evidence" value="ECO:0007669"/>
    <property type="project" value="UniProtKB-SubCell"/>
</dbReference>
<dbReference type="InterPro" id="IPR046358">
    <property type="entry name" value="Flagellin_C"/>
</dbReference>
<dbReference type="GO" id="GO:0005198">
    <property type="term" value="F:structural molecule activity"/>
    <property type="evidence" value="ECO:0007669"/>
    <property type="project" value="UniProtKB-UniRule"/>
</dbReference>
<evidence type="ECO:0000256" key="4">
    <source>
        <dbReference type="RuleBase" id="RU362073"/>
    </source>
</evidence>